<sequence>MHQFWNTIKKIKETDAYQFKLDKKKFRIDTKEVSYSGKCDMLSAIHTNQMHQLWRTFDAIINWCISGKSSGLNRLRPSRAQILWDSKAYKTYLDFATRKATPTKVRKFKKVASPSKKLSPILEEEPTEKPKRAKKLAKKSTTMTIACVVIKDTPGVSVSKKKAPTKVDRGKGMDLLSEAALLEQQDKTTTTDKETGTIPGVPDVPKYHSESEKESWGNSKDDDRNDDDSNDDDDADGDKEVSDSEKTDSDEDENPNLNQNDDDEEEYKEEEYVHTLDNYEFTDDEEEYEELYKDVNVRLSYVEHGDEGKEDAEKNIAGHDAGTQETTYEQVKDDEHVILTTVHDTQKTEVPLQSSSILSDFANQFLNLDNPSPADTEINSMMNIDVRHEEPSTQTPPLLTIHVMKAFRSYTAEFKKKAKDEKKRYTDLVKKSVKEIIKDEVKSQLLQILPKEVSEFATPMIQSTITESLKNVVLRDHEDKDKYEDPPAGLDQGLKKQKTSKDVEPSKGSKSKESKSSLSNETKSQPKSSGKSTQVEELVFEFADIEMPQNQGSDLGNTDDQPNVEAASKHDWFKKLERPPSLNNPEGKEYLFDLSKPLPLIEDQGRQVVPVKYFIKNDLEYLKGGSSSKKYMTSTIKTNAAKYGDIQGIEDMVLSLWSPVKVKDLKLGVKSYQKKLIITRPKTFRYDISKRTPYTAYNNPQGIIYVDKFKRSRLMRSDELYKFSDGTLPSV</sequence>
<dbReference type="AlphaFoldDB" id="A0A6L2LWB0"/>
<proteinExistence type="predicted"/>
<comment type="caution">
    <text evidence="2">The sequence shown here is derived from an EMBL/GenBank/DDBJ whole genome shotgun (WGS) entry which is preliminary data.</text>
</comment>
<feature type="compositionally biased region" description="Basic and acidic residues" evidence="1">
    <location>
        <begin position="205"/>
        <end position="223"/>
    </location>
</feature>
<feature type="compositionally biased region" description="Acidic residues" evidence="1">
    <location>
        <begin position="248"/>
        <end position="269"/>
    </location>
</feature>
<name>A0A6L2LWB0_TANCI</name>
<evidence type="ECO:0000256" key="1">
    <source>
        <dbReference type="SAM" id="MobiDB-lite"/>
    </source>
</evidence>
<accession>A0A6L2LWB0</accession>
<protein>
    <submittedName>
        <fullName evidence="2">Uncharacterized protein</fullName>
    </submittedName>
</protein>
<feature type="region of interest" description="Disordered" evidence="1">
    <location>
        <begin position="477"/>
        <end position="533"/>
    </location>
</feature>
<dbReference type="EMBL" id="BKCJ010005230">
    <property type="protein sequence ID" value="GEU65580.1"/>
    <property type="molecule type" value="Genomic_DNA"/>
</dbReference>
<feature type="compositionally biased region" description="Basic and acidic residues" evidence="1">
    <location>
        <begin position="184"/>
        <end position="195"/>
    </location>
</feature>
<feature type="compositionally biased region" description="Basic and acidic residues" evidence="1">
    <location>
        <begin position="499"/>
        <end position="515"/>
    </location>
</feature>
<organism evidence="2">
    <name type="scientific">Tanacetum cinerariifolium</name>
    <name type="common">Dalmatian daisy</name>
    <name type="synonym">Chrysanthemum cinerariifolium</name>
    <dbReference type="NCBI Taxonomy" id="118510"/>
    <lineage>
        <taxon>Eukaryota</taxon>
        <taxon>Viridiplantae</taxon>
        <taxon>Streptophyta</taxon>
        <taxon>Embryophyta</taxon>
        <taxon>Tracheophyta</taxon>
        <taxon>Spermatophyta</taxon>
        <taxon>Magnoliopsida</taxon>
        <taxon>eudicotyledons</taxon>
        <taxon>Gunneridae</taxon>
        <taxon>Pentapetalae</taxon>
        <taxon>asterids</taxon>
        <taxon>campanulids</taxon>
        <taxon>Asterales</taxon>
        <taxon>Asteraceae</taxon>
        <taxon>Asteroideae</taxon>
        <taxon>Anthemideae</taxon>
        <taxon>Anthemidinae</taxon>
        <taxon>Tanacetum</taxon>
    </lineage>
</organism>
<gene>
    <name evidence="2" type="ORF">Tci_037558</name>
</gene>
<feature type="compositionally biased region" description="Acidic residues" evidence="1">
    <location>
        <begin position="224"/>
        <end position="237"/>
    </location>
</feature>
<feature type="compositionally biased region" description="Basic and acidic residues" evidence="1">
    <location>
        <begin position="238"/>
        <end position="247"/>
    </location>
</feature>
<reference evidence="2" key="1">
    <citation type="journal article" date="2019" name="Sci. Rep.">
        <title>Draft genome of Tanacetum cinerariifolium, the natural source of mosquito coil.</title>
        <authorList>
            <person name="Yamashiro T."/>
            <person name="Shiraishi A."/>
            <person name="Satake H."/>
            <person name="Nakayama K."/>
        </authorList>
    </citation>
    <scope>NUCLEOTIDE SEQUENCE</scope>
</reference>
<feature type="region of interest" description="Disordered" evidence="1">
    <location>
        <begin position="184"/>
        <end position="276"/>
    </location>
</feature>
<evidence type="ECO:0000313" key="2">
    <source>
        <dbReference type="EMBL" id="GEU65580.1"/>
    </source>
</evidence>